<dbReference type="InterPro" id="IPR004158">
    <property type="entry name" value="DUF247_pln"/>
</dbReference>
<keyword evidence="1" id="KW-0472">Membrane</keyword>
<dbReference type="Proteomes" id="UP000515211">
    <property type="component" value="Chromosome 7"/>
</dbReference>
<name>A0A9C6WJW7_ARADU</name>
<accession>A0A9C6WJW7</accession>
<dbReference type="PANTHER" id="PTHR31170">
    <property type="entry name" value="BNAC04G53230D PROTEIN"/>
    <property type="match status" value="1"/>
</dbReference>
<gene>
    <name evidence="3" type="primary">LOC107496413</name>
</gene>
<dbReference type="AlphaFoldDB" id="A0A9C6WJW7"/>
<reference evidence="2" key="1">
    <citation type="journal article" date="2016" name="Nat. Genet.">
        <title>The genome sequences of Arachis duranensis and Arachis ipaensis, the diploid ancestors of cultivated peanut.</title>
        <authorList>
            <person name="Bertioli D.J."/>
            <person name="Cannon S.B."/>
            <person name="Froenicke L."/>
            <person name="Huang G."/>
            <person name="Farmer A.D."/>
            <person name="Cannon E.K."/>
            <person name="Liu X."/>
            <person name="Gao D."/>
            <person name="Clevenger J."/>
            <person name="Dash S."/>
            <person name="Ren L."/>
            <person name="Moretzsohn M.C."/>
            <person name="Shirasawa K."/>
            <person name="Huang W."/>
            <person name="Vidigal B."/>
            <person name="Abernathy B."/>
            <person name="Chu Y."/>
            <person name="Niederhuth C.E."/>
            <person name="Umale P."/>
            <person name="Araujo A.C."/>
            <person name="Kozik A."/>
            <person name="Kim K.D."/>
            <person name="Burow M.D."/>
            <person name="Varshney R.K."/>
            <person name="Wang X."/>
            <person name="Zhang X."/>
            <person name="Barkley N."/>
            <person name="Guimaraes P.M."/>
            <person name="Isobe S."/>
            <person name="Guo B."/>
            <person name="Liao B."/>
            <person name="Stalker H.T."/>
            <person name="Schmitz R.J."/>
            <person name="Scheffler B.E."/>
            <person name="Leal-Bertioli S.C."/>
            <person name="Xun X."/>
            <person name="Jackson S.A."/>
            <person name="Michelmore R."/>
            <person name="Ozias-Akins P."/>
        </authorList>
    </citation>
    <scope>NUCLEOTIDE SEQUENCE [LARGE SCALE GENOMIC DNA]</scope>
    <source>
        <strain evidence="2">cv. V14167</strain>
    </source>
</reference>
<organism evidence="2 3">
    <name type="scientific">Arachis duranensis</name>
    <name type="common">Wild peanut</name>
    <dbReference type="NCBI Taxonomy" id="130453"/>
    <lineage>
        <taxon>Eukaryota</taxon>
        <taxon>Viridiplantae</taxon>
        <taxon>Streptophyta</taxon>
        <taxon>Embryophyta</taxon>
        <taxon>Tracheophyta</taxon>
        <taxon>Spermatophyta</taxon>
        <taxon>Magnoliopsida</taxon>
        <taxon>eudicotyledons</taxon>
        <taxon>Gunneridae</taxon>
        <taxon>Pentapetalae</taxon>
        <taxon>rosids</taxon>
        <taxon>fabids</taxon>
        <taxon>Fabales</taxon>
        <taxon>Fabaceae</taxon>
        <taxon>Papilionoideae</taxon>
        <taxon>50 kb inversion clade</taxon>
        <taxon>dalbergioids sensu lato</taxon>
        <taxon>Dalbergieae</taxon>
        <taxon>Pterocarpus clade</taxon>
        <taxon>Arachis</taxon>
    </lineage>
</organism>
<protein>
    <submittedName>
        <fullName evidence="3">UPF0481 protein At3g47200-like</fullName>
    </submittedName>
</protein>
<evidence type="ECO:0000313" key="2">
    <source>
        <dbReference type="Proteomes" id="UP000515211"/>
    </source>
</evidence>
<feature type="transmembrane region" description="Helical" evidence="1">
    <location>
        <begin position="429"/>
        <end position="453"/>
    </location>
</feature>
<keyword evidence="1" id="KW-1133">Transmembrane helix</keyword>
<sequence>MEDENPNGLAMKIKAMLEKVEPLFTDKCCIYRVPHEIRSSNVDAYTPRAVSIDPRRRAWKVLSCVQELEPQVRACYSDDIKLSKEEHVMVILVDCCFILELLLRFFSEESKEDDSVTIETHSTVSPDSQPDPPSHLRCVWKPFTGRSPDRTSDTNCYDFSIILTARTELSVEDKDSISLFPWLDEYLRWDLLLLENQIPFFVFNNLYDLAFSTLNGGTGHPSLLKLILGYFFGPSDDTDWDSGSIEHFTDLLRTFHLKQSISPLSRKKETLPFLKSAIQLHEAGVKFKVINKRSLCLLDLKFSGRTLEIPQIELEDKTEIWLRNMVALEQCYYPDESYITDYTAVLDYLINTEKDVDFLVNKGIIINWLGDSNAVAKLFNGLGKNIIHETFNAEYLRICKDLNDFCEHPCLRKVATLRRDYCNTPWKTVASVAGIALLILTVIQTVCSIIQVVQGFSK</sequence>
<keyword evidence="1" id="KW-0812">Transmembrane</keyword>
<evidence type="ECO:0000256" key="1">
    <source>
        <dbReference type="SAM" id="Phobius"/>
    </source>
</evidence>
<dbReference type="KEGG" id="adu:107496413"/>
<evidence type="ECO:0000313" key="3">
    <source>
        <dbReference type="RefSeq" id="XP_052107405.1"/>
    </source>
</evidence>
<dbReference type="PANTHER" id="PTHR31170:SF23">
    <property type="match status" value="1"/>
</dbReference>
<keyword evidence="2" id="KW-1185">Reference proteome</keyword>
<reference evidence="3" key="2">
    <citation type="submission" date="2025-08" db="UniProtKB">
        <authorList>
            <consortium name="RefSeq"/>
        </authorList>
    </citation>
    <scope>IDENTIFICATION</scope>
    <source>
        <tissue evidence="3">Whole plant</tissue>
    </source>
</reference>
<dbReference type="GeneID" id="107496413"/>
<dbReference type="Pfam" id="PF03140">
    <property type="entry name" value="DUF247"/>
    <property type="match status" value="1"/>
</dbReference>
<proteinExistence type="predicted"/>
<dbReference type="RefSeq" id="XP_052107405.1">
    <property type="nucleotide sequence ID" value="XM_052251445.1"/>
</dbReference>